<dbReference type="AlphaFoldDB" id="A0A212J1I6"/>
<sequence>MRPHSNQILNALLPSLQKNNLSSPQPPLIIRIIILTSNRIHIVISINLSKPKLFPFWGCQKCIFDIKFRRNICRLK</sequence>
<reference evidence="1" key="1">
    <citation type="submission" date="2016-04" db="EMBL/GenBank/DDBJ databases">
        <authorList>
            <person name="Evans L.H."/>
            <person name="Alamgir A."/>
            <person name="Owens N."/>
            <person name="Weber N.D."/>
            <person name="Virtaneva K."/>
            <person name="Barbian K."/>
            <person name="Babar A."/>
            <person name="Rosenke K."/>
        </authorList>
    </citation>
    <scope>NUCLEOTIDE SEQUENCE</scope>
    <source>
        <strain evidence="1">86</strain>
    </source>
</reference>
<accession>A0A212J1I6</accession>
<proteinExistence type="predicted"/>
<evidence type="ECO:0000313" key="1">
    <source>
        <dbReference type="EMBL" id="SBV93301.1"/>
    </source>
</evidence>
<name>A0A212J1I6_9PROT</name>
<gene>
    <name evidence="1" type="ORF">KL86APRO_10365</name>
</gene>
<protein>
    <submittedName>
        <fullName evidence="1">Uncharacterized protein</fullName>
    </submittedName>
</protein>
<organism evidence="1">
    <name type="scientific">uncultured Alphaproteobacteria bacterium</name>
    <dbReference type="NCBI Taxonomy" id="91750"/>
    <lineage>
        <taxon>Bacteria</taxon>
        <taxon>Pseudomonadati</taxon>
        <taxon>Pseudomonadota</taxon>
        <taxon>Alphaproteobacteria</taxon>
        <taxon>environmental samples</taxon>
    </lineage>
</organism>
<dbReference type="EMBL" id="FLUO01000001">
    <property type="protein sequence ID" value="SBV93301.1"/>
    <property type="molecule type" value="Genomic_DNA"/>
</dbReference>